<sequence length="115" mass="13478">MVEKFLDKPQRDGHSLAVCCIKASKRSLEERRMQEAHERAELLGRPVKYITYWAFSEDLMLIKLAESSNKIRIRVFAKLLIATWREFGEVHKLSCIITSKRLEQTLIETNIMFPP</sequence>
<evidence type="ECO:0000313" key="1">
    <source>
        <dbReference type="EMBL" id="KAI7729391.1"/>
    </source>
</evidence>
<protein>
    <submittedName>
        <fullName evidence="1">Uncharacterized protein</fullName>
    </submittedName>
</protein>
<dbReference type="AlphaFoldDB" id="A0AAD5BTK6"/>
<proteinExistence type="predicted"/>
<feature type="non-terminal residue" evidence="1">
    <location>
        <position position="115"/>
    </location>
</feature>
<dbReference type="EMBL" id="JAMZMK010011009">
    <property type="protein sequence ID" value="KAI7729391.1"/>
    <property type="molecule type" value="Genomic_DNA"/>
</dbReference>
<gene>
    <name evidence="1" type="ORF">M8C21_006349</name>
</gene>
<dbReference type="Proteomes" id="UP001206925">
    <property type="component" value="Unassembled WGS sequence"/>
</dbReference>
<keyword evidence="2" id="KW-1185">Reference proteome</keyword>
<reference evidence="1" key="1">
    <citation type="submission" date="2022-06" db="EMBL/GenBank/DDBJ databases">
        <title>Uncovering the hologenomic basis of an extraordinary plant invasion.</title>
        <authorList>
            <person name="Bieker V.C."/>
            <person name="Martin M.D."/>
            <person name="Gilbert T."/>
            <person name="Hodgins K."/>
            <person name="Battlay P."/>
            <person name="Petersen B."/>
            <person name="Wilson J."/>
        </authorList>
    </citation>
    <scope>NUCLEOTIDE SEQUENCE</scope>
    <source>
        <strain evidence="1">AA19_3_7</strain>
        <tissue evidence="1">Leaf</tissue>
    </source>
</reference>
<comment type="caution">
    <text evidence="1">The sequence shown here is derived from an EMBL/GenBank/DDBJ whole genome shotgun (WGS) entry which is preliminary data.</text>
</comment>
<accession>A0AAD5BTK6</accession>
<organism evidence="1 2">
    <name type="scientific">Ambrosia artemisiifolia</name>
    <name type="common">Common ragweed</name>
    <dbReference type="NCBI Taxonomy" id="4212"/>
    <lineage>
        <taxon>Eukaryota</taxon>
        <taxon>Viridiplantae</taxon>
        <taxon>Streptophyta</taxon>
        <taxon>Embryophyta</taxon>
        <taxon>Tracheophyta</taxon>
        <taxon>Spermatophyta</taxon>
        <taxon>Magnoliopsida</taxon>
        <taxon>eudicotyledons</taxon>
        <taxon>Gunneridae</taxon>
        <taxon>Pentapetalae</taxon>
        <taxon>asterids</taxon>
        <taxon>campanulids</taxon>
        <taxon>Asterales</taxon>
        <taxon>Asteraceae</taxon>
        <taxon>Asteroideae</taxon>
        <taxon>Heliantheae alliance</taxon>
        <taxon>Heliantheae</taxon>
        <taxon>Ambrosia</taxon>
    </lineage>
</organism>
<evidence type="ECO:0000313" key="2">
    <source>
        <dbReference type="Proteomes" id="UP001206925"/>
    </source>
</evidence>
<name>A0AAD5BTK6_AMBAR</name>